<dbReference type="GO" id="GO:0045337">
    <property type="term" value="P:farnesyl diphosphate biosynthetic process"/>
    <property type="evidence" value="ECO:0007669"/>
    <property type="project" value="TreeGrafter"/>
</dbReference>
<evidence type="ECO:0000313" key="13">
    <source>
        <dbReference type="Proteomes" id="UP000736335"/>
    </source>
</evidence>
<dbReference type="PROSITE" id="PS00444">
    <property type="entry name" value="POLYPRENYL_SYNTHASE_2"/>
    <property type="match status" value="1"/>
</dbReference>
<keyword evidence="13" id="KW-1185">Reference proteome</keyword>
<dbReference type="InterPro" id="IPR033749">
    <property type="entry name" value="Polyprenyl_synt_CS"/>
</dbReference>
<comment type="cofactor">
    <cofactor evidence="1">
        <name>Mg(2+)</name>
        <dbReference type="ChEBI" id="CHEBI:18420"/>
    </cofactor>
</comment>
<reference evidence="12" key="2">
    <citation type="submission" date="2020-11" db="EMBL/GenBank/DDBJ databases">
        <authorList>
            <consortium name="DOE Joint Genome Institute"/>
            <person name="Kuo A."/>
            <person name="Miyauchi S."/>
            <person name="Kiss E."/>
            <person name="Drula E."/>
            <person name="Kohler A."/>
            <person name="Sanchez-Garcia M."/>
            <person name="Andreopoulos B."/>
            <person name="Barry K.W."/>
            <person name="Bonito G."/>
            <person name="Buee M."/>
            <person name="Carver A."/>
            <person name="Chen C."/>
            <person name="Cichocki N."/>
            <person name="Clum A."/>
            <person name="Culley D."/>
            <person name="Crous P.W."/>
            <person name="Fauchery L."/>
            <person name="Girlanda M."/>
            <person name="Hayes R."/>
            <person name="Keri Z."/>
            <person name="Labutti K."/>
            <person name="Lipzen A."/>
            <person name="Lombard V."/>
            <person name="Magnuson J."/>
            <person name="Maillard F."/>
            <person name="Morin E."/>
            <person name="Murat C."/>
            <person name="Nolan M."/>
            <person name="Ohm R."/>
            <person name="Pangilinan J."/>
            <person name="Pereira M."/>
            <person name="Perotto S."/>
            <person name="Peter M."/>
            <person name="Riley R."/>
            <person name="Sitrit Y."/>
            <person name="Stielow B."/>
            <person name="Szollosi G."/>
            <person name="Zifcakova L."/>
            <person name="Stursova M."/>
            <person name="Spatafora J.W."/>
            <person name="Tedersoo L."/>
            <person name="Vaario L.-M."/>
            <person name="Yamada A."/>
            <person name="Yan M."/>
            <person name="Wang P."/>
            <person name="Xu J."/>
            <person name="Bruns T."/>
            <person name="Baldrian P."/>
            <person name="Vilgalys R."/>
            <person name="Henrissat B."/>
            <person name="Grigoriev I.V."/>
            <person name="Hibbett D."/>
            <person name="Nagy L.G."/>
            <person name="Martin F.M."/>
        </authorList>
    </citation>
    <scope>NUCLEOTIDE SEQUENCE</scope>
    <source>
        <strain evidence="12">UH-Tt-Lm1</strain>
    </source>
</reference>
<dbReference type="Proteomes" id="UP000736335">
    <property type="component" value="Unassembled WGS sequence"/>
</dbReference>
<dbReference type="EC" id="2.5.1.10" evidence="2"/>
<dbReference type="Pfam" id="PF00348">
    <property type="entry name" value="polyprenyl_synt"/>
    <property type="match status" value="2"/>
</dbReference>
<dbReference type="InterPro" id="IPR000092">
    <property type="entry name" value="Polyprenyl_synt"/>
</dbReference>
<dbReference type="CDD" id="cd00685">
    <property type="entry name" value="Trans_IPPS_HT"/>
    <property type="match status" value="1"/>
</dbReference>
<dbReference type="SUPFAM" id="SSF48576">
    <property type="entry name" value="Terpenoid synthases"/>
    <property type="match status" value="1"/>
</dbReference>
<evidence type="ECO:0000256" key="9">
    <source>
        <dbReference type="ARBA" id="ARBA00032448"/>
    </source>
</evidence>
<accession>A0A9P6L3R7</accession>
<evidence type="ECO:0000256" key="5">
    <source>
        <dbReference type="ARBA" id="ARBA00022723"/>
    </source>
</evidence>
<dbReference type="AlphaFoldDB" id="A0A9P6L3R7"/>
<evidence type="ECO:0000256" key="6">
    <source>
        <dbReference type="ARBA" id="ARBA00022842"/>
    </source>
</evidence>
<dbReference type="PANTHER" id="PTHR11525">
    <property type="entry name" value="FARNESYL-PYROPHOSPHATE SYNTHETASE"/>
    <property type="match status" value="1"/>
</dbReference>
<dbReference type="GO" id="GO:0046872">
    <property type="term" value="F:metal ion binding"/>
    <property type="evidence" value="ECO:0007669"/>
    <property type="project" value="UniProtKB-KW"/>
</dbReference>
<comment type="caution">
    <text evidence="12">The sequence shown here is derived from an EMBL/GenBank/DDBJ whole genome shotgun (WGS) entry which is preliminary data.</text>
</comment>
<evidence type="ECO:0000256" key="10">
    <source>
        <dbReference type="ARBA" id="ARBA00032873"/>
    </source>
</evidence>
<name>A0A9P6L3R7_9AGAM</name>
<evidence type="ECO:0000256" key="8">
    <source>
        <dbReference type="ARBA" id="ARBA00032424"/>
    </source>
</evidence>
<reference evidence="12" key="1">
    <citation type="journal article" date="2020" name="Nat. Commun.">
        <title>Large-scale genome sequencing of mycorrhizal fungi provides insights into the early evolution of symbiotic traits.</title>
        <authorList>
            <person name="Miyauchi S."/>
            <person name="Kiss E."/>
            <person name="Kuo A."/>
            <person name="Drula E."/>
            <person name="Kohler A."/>
            <person name="Sanchez-Garcia M."/>
            <person name="Morin E."/>
            <person name="Andreopoulos B."/>
            <person name="Barry K.W."/>
            <person name="Bonito G."/>
            <person name="Buee M."/>
            <person name="Carver A."/>
            <person name="Chen C."/>
            <person name="Cichocki N."/>
            <person name="Clum A."/>
            <person name="Culley D."/>
            <person name="Crous P.W."/>
            <person name="Fauchery L."/>
            <person name="Girlanda M."/>
            <person name="Hayes R.D."/>
            <person name="Keri Z."/>
            <person name="LaButti K."/>
            <person name="Lipzen A."/>
            <person name="Lombard V."/>
            <person name="Magnuson J."/>
            <person name="Maillard F."/>
            <person name="Murat C."/>
            <person name="Nolan M."/>
            <person name="Ohm R.A."/>
            <person name="Pangilinan J."/>
            <person name="Pereira M.F."/>
            <person name="Perotto S."/>
            <person name="Peter M."/>
            <person name="Pfister S."/>
            <person name="Riley R."/>
            <person name="Sitrit Y."/>
            <person name="Stielow J.B."/>
            <person name="Szollosi G."/>
            <person name="Zifcakova L."/>
            <person name="Stursova M."/>
            <person name="Spatafora J.W."/>
            <person name="Tedersoo L."/>
            <person name="Vaario L.M."/>
            <person name="Yamada A."/>
            <person name="Yan M."/>
            <person name="Wang P."/>
            <person name="Xu J."/>
            <person name="Bruns T."/>
            <person name="Baldrian P."/>
            <person name="Vilgalys R."/>
            <person name="Dunand C."/>
            <person name="Henrissat B."/>
            <person name="Grigoriev I.V."/>
            <person name="Hibbett D."/>
            <person name="Nagy L.G."/>
            <person name="Martin F.M."/>
        </authorList>
    </citation>
    <scope>NUCLEOTIDE SEQUENCE</scope>
    <source>
        <strain evidence="12">UH-Tt-Lm1</strain>
    </source>
</reference>
<keyword evidence="5" id="KW-0479">Metal-binding</keyword>
<dbReference type="InterPro" id="IPR008949">
    <property type="entry name" value="Isoprenoid_synthase_dom_sf"/>
</dbReference>
<keyword evidence="4 11" id="KW-0808">Transferase</keyword>
<evidence type="ECO:0000256" key="11">
    <source>
        <dbReference type="RuleBase" id="RU004466"/>
    </source>
</evidence>
<evidence type="ECO:0000256" key="3">
    <source>
        <dbReference type="ARBA" id="ARBA00012833"/>
    </source>
</evidence>
<evidence type="ECO:0000256" key="2">
    <source>
        <dbReference type="ARBA" id="ARBA00012439"/>
    </source>
</evidence>
<dbReference type="GO" id="GO:0004161">
    <property type="term" value="F:dimethylallyltranstransferase activity"/>
    <property type="evidence" value="ECO:0007669"/>
    <property type="project" value="UniProtKB-EC"/>
</dbReference>
<comment type="similarity">
    <text evidence="11">Belongs to the FPP/GGPP synthase family.</text>
</comment>
<evidence type="ECO:0000256" key="7">
    <source>
        <dbReference type="ARBA" id="ARBA00032380"/>
    </source>
</evidence>
<dbReference type="SFLD" id="SFLDS00005">
    <property type="entry name" value="Isoprenoid_Synthase_Type_I"/>
    <property type="match status" value="1"/>
</dbReference>
<dbReference type="PROSITE" id="PS00723">
    <property type="entry name" value="POLYPRENYL_SYNTHASE_1"/>
    <property type="match status" value="1"/>
</dbReference>
<dbReference type="InterPro" id="IPR039702">
    <property type="entry name" value="FPS1-like"/>
</dbReference>
<dbReference type="Gene3D" id="1.10.600.10">
    <property type="entry name" value="Farnesyl Diphosphate Synthase"/>
    <property type="match status" value="1"/>
</dbReference>
<sequence>MAKQRFENVYPRIRSELIDHITAQGMPEEAIQWYTRNLDYNVPGGKLNRGISVVDSLEVLKGSSLTEDEYEKAAILGWCVELVSFHITGSSFFPEEIAQLQAFFLVSDDVMDSSVTRRGQPCWYKNPEVGLIAINDAFMLEAAIYLLIKNHFRQESYYIDLVELFHETTHQTEIGQLIDLITAPEDRVDLSKFNLTKHRLIVVYKTAFYSFYLPVALAMHMARIPDSYPSQVSPNETIKPYDVALSILLQIGEYFQIQDDFLDYHIPAELLGKVGTDILDNKCSWVINTALAVLDTTGATRSLTPPSYAMDNNSAFNKIRETVSAKRKEEIRTILDENYGRKDGEKEARVKTVFNELDIAGIYNEYEEGVYIKLKGEIEKIPEGSGLVLRRDVFTKFLNKIYKRQK</sequence>
<dbReference type="EMBL" id="WIUZ02000012">
    <property type="protein sequence ID" value="KAF9782084.1"/>
    <property type="molecule type" value="Genomic_DNA"/>
</dbReference>
<keyword evidence="6" id="KW-0460">Magnesium</keyword>
<protein>
    <recommendedName>
        <fullName evidence="10">(2E,6E)-farnesyl diphosphate synthase</fullName>
        <ecNumber evidence="3">2.5.1.1</ecNumber>
        <ecNumber evidence="2">2.5.1.10</ecNumber>
    </recommendedName>
    <alternativeName>
        <fullName evidence="9">Dimethylallyltranstransferase</fullName>
    </alternativeName>
    <alternativeName>
        <fullName evidence="8">Farnesyl diphosphate synthase</fullName>
    </alternativeName>
    <alternativeName>
        <fullName evidence="7">Geranyltranstransferase</fullName>
    </alternativeName>
</protein>
<dbReference type="PANTHER" id="PTHR11525:SF0">
    <property type="entry name" value="FARNESYL PYROPHOSPHATE SYNTHASE"/>
    <property type="match status" value="1"/>
</dbReference>
<organism evidence="12 13">
    <name type="scientific">Thelephora terrestris</name>
    <dbReference type="NCBI Taxonomy" id="56493"/>
    <lineage>
        <taxon>Eukaryota</taxon>
        <taxon>Fungi</taxon>
        <taxon>Dikarya</taxon>
        <taxon>Basidiomycota</taxon>
        <taxon>Agaricomycotina</taxon>
        <taxon>Agaricomycetes</taxon>
        <taxon>Thelephorales</taxon>
        <taxon>Thelephoraceae</taxon>
        <taxon>Thelephora</taxon>
    </lineage>
</organism>
<evidence type="ECO:0000313" key="12">
    <source>
        <dbReference type="EMBL" id="KAF9782084.1"/>
    </source>
</evidence>
<evidence type="ECO:0000256" key="4">
    <source>
        <dbReference type="ARBA" id="ARBA00022679"/>
    </source>
</evidence>
<dbReference type="GO" id="GO:0004337">
    <property type="term" value="F:(2E,6E)-farnesyl diphosphate synthase activity"/>
    <property type="evidence" value="ECO:0007669"/>
    <property type="project" value="UniProtKB-EC"/>
</dbReference>
<dbReference type="GO" id="GO:0005737">
    <property type="term" value="C:cytoplasm"/>
    <property type="evidence" value="ECO:0007669"/>
    <property type="project" value="TreeGrafter"/>
</dbReference>
<evidence type="ECO:0000256" key="1">
    <source>
        <dbReference type="ARBA" id="ARBA00001946"/>
    </source>
</evidence>
<dbReference type="EC" id="2.5.1.1" evidence="3"/>
<gene>
    <name evidence="12" type="ORF">BJ322DRAFT_1205249</name>
</gene>
<proteinExistence type="inferred from homology"/>
<dbReference type="OrthoDB" id="10257492at2759"/>